<sequence length="111" mass="12374">MLDREKRENKATKRHGSIYGENTVTNNKSSRVDREENACASKSFDKHNAANCAKLLSNQSGSRLATMANLEDDVECRESVKSNARFAACWLFSRLGFPEPDPPTTFLSTSD</sequence>
<feature type="compositionally biased region" description="Polar residues" evidence="1">
    <location>
        <begin position="20"/>
        <end position="29"/>
    </location>
</feature>
<accession>A0A6P8MKH9</accession>
<name>A0A6P8MKH9_9HYME</name>
<dbReference type="RefSeq" id="XP_033302462.1">
    <property type="nucleotide sequence ID" value="XM_033446571.1"/>
</dbReference>
<evidence type="ECO:0000313" key="3">
    <source>
        <dbReference type="RefSeq" id="XP_033302462.1"/>
    </source>
</evidence>
<dbReference type="AlphaFoldDB" id="A0A6P8MKH9"/>
<feature type="compositionally biased region" description="Basic and acidic residues" evidence="1">
    <location>
        <begin position="1"/>
        <end position="11"/>
    </location>
</feature>
<reference evidence="3" key="1">
    <citation type="submission" date="2025-08" db="UniProtKB">
        <authorList>
            <consortium name="RefSeq"/>
        </authorList>
    </citation>
    <scope>IDENTIFICATION</scope>
    <source>
        <tissue evidence="3">Muscle</tissue>
    </source>
</reference>
<dbReference type="Proteomes" id="UP000515164">
    <property type="component" value="Unplaced"/>
</dbReference>
<dbReference type="GeneID" id="117206850"/>
<dbReference type="KEGG" id="bbif:117206850"/>
<gene>
    <name evidence="3" type="primary">LOC117206850</name>
</gene>
<proteinExistence type="predicted"/>
<protein>
    <submittedName>
        <fullName evidence="3">Uncharacterized protein LOC117206850</fullName>
    </submittedName>
</protein>
<keyword evidence="2" id="KW-1185">Reference proteome</keyword>
<organism evidence="2 3">
    <name type="scientific">Bombus bifarius</name>
    <dbReference type="NCBI Taxonomy" id="103933"/>
    <lineage>
        <taxon>Eukaryota</taxon>
        <taxon>Metazoa</taxon>
        <taxon>Ecdysozoa</taxon>
        <taxon>Arthropoda</taxon>
        <taxon>Hexapoda</taxon>
        <taxon>Insecta</taxon>
        <taxon>Pterygota</taxon>
        <taxon>Neoptera</taxon>
        <taxon>Endopterygota</taxon>
        <taxon>Hymenoptera</taxon>
        <taxon>Apocrita</taxon>
        <taxon>Aculeata</taxon>
        <taxon>Apoidea</taxon>
        <taxon>Anthophila</taxon>
        <taxon>Apidae</taxon>
        <taxon>Bombus</taxon>
        <taxon>Pyrobombus</taxon>
    </lineage>
</organism>
<evidence type="ECO:0000313" key="2">
    <source>
        <dbReference type="Proteomes" id="UP000515164"/>
    </source>
</evidence>
<feature type="region of interest" description="Disordered" evidence="1">
    <location>
        <begin position="1"/>
        <end position="34"/>
    </location>
</feature>
<evidence type="ECO:0000256" key="1">
    <source>
        <dbReference type="SAM" id="MobiDB-lite"/>
    </source>
</evidence>